<feature type="compositionally biased region" description="Basic and acidic residues" evidence="1">
    <location>
        <begin position="26"/>
        <end position="35"/>
    </location>
</feature>
<reference evidence="3" key="1">
    <citation type="journal article" date="2016" name="Genome Announc.">
        <title>Complete genome sequence of Alkaliphilus metalliredigens strain QYMF, an alkaliphilic and metal-reducing bacterium isolated from borax-contaminated leachate ponds.</title>
        <authorList>
            <person name="Hwang C."/>
            <person name="Copeland A."/>
            <person name="Lucas S."/>
            <person name="Lapidus A."/>
            <person name="Barry K."/>
            <person name="Detter J.C."/>
            <person name="Glavina Del Rio T."/>
            <person name="Hammon N."/>
            <person name="Israni S."/>
            <person name="Dalin E."/>
            <person name="Tice H."/>
            <person name="Pitluck S."/>
            <person name="Chertkov O."/>
            <person name="Brettin T."/>
            <person name="Bruce D."/>
            <person name="Han C."/>
            <person name="Schmutz J."/>
            <person name="Larimer F."/>
            <person name="Land M.L."/>
            <person name="Hauser L."/>
            <person name="Kyrpides N."/>
            <person name="Mikhailova N."/>
            <person name="Ye Q."/>
            <person name="Zhou J."/>
            <person name="Richardson P."/>
            <person name="Fields M.W."/>
        </authorList>
    </citation>
    <scope>NUCLEOTIDE SEQUENCE [LARGE SCALE GENOMIC DNA]</scope>
    <source>
        <strain evidence="3">QYMF</strain>
    </source>
</reference>
<gene>
    <name evidence="2" type="ordered locus">Amet_4276</name>
</gene>
<evidence type="ECO:0000313" key="3">
    <source>
        <dbReference type="Proteomes" id="UP000001572"/>
    </source>
</evidence>
<dbReference type="Proteomes" id="UP000001572">
    <property type="component" value="Chromosome"/>
</dbReference>
<dbReference type="AlphaFoldDB" id="A6TVY6"/>
<evidence type="ECO:0000256" key="1">
    <source>
        <dbReference type="SAM" id="MobiDB-lite"/>
    </source>
</evidence>
<dbReference type="KEGG" id="amt:Amet_4276"/>
<organism evidence="2 3">
    <name type="scientific">Alkaliphilus metalliredigens (strain QYMF)</name>
    <dbReference type="NCBI Taxonomy" id="293826"/>
    <lineage>
        <taxon>Bacteria</taxon>
        <taxon>Bacillati</taxon>
        <taxon>Bacillota</taxon>
        <taxon>Clostridia</taxon>
        <taxon>Peptostreptococcales</taxon>
        <taxon>Natronincolaceae</taxon>
        <taxon>Alkaliphilus</taxon>
    </lineage>
</organism>
<sequence>MTKEMPRSRIENNNMKLHKIQNAVKENSKQSKVYREPMVGGNWY</sequence>
<name>A6TVY6_ALKMQ</name>
<dbReference type="EMBL" id="CP000724">
    <property type="protein sequence ID" value="ABR50354.1"/>
    <property type="molecule type" value="Genomic_DNA"/>
</dbReference>
<dbReference type="STRING" id="293826.Amet_4276"/>
<proteinExistence type="predicted"/>
<feature type="region of interest" description="Disordered" evidence="1">
    <location>
        <begin position="25"/>
        <end position="44"/>
    </location>
</feature>
<accession>A6TVY6</accession>
<keyword evidence="3" id="KW-1185">Reference proteome</keyword>
<protein>
    <submittedName>
        <fullName evidence="2">Uncharacterized protein</fullName>
    </submittedName>
</protein>
<dbReference type="HOGENOM" id="CLU_3211547_0_0_9"/>
<evidence type="ECO:0000313" key="2">
    <source>
        <dbReference type="EMBL" id="ABR50354.1"/>
    </source>
</evidence>